<reference evidence="18" key="2">
    <citation type="submission" date="2022-06" db="UniProtKB">
        <authorList>
            <consortium name="EnsemblMetazoa"/>
        </authorList>
    </citation>
    <scope>IDENTIFICATION</scope>
    <source>
        <strain evidence="18">p50T (Dazao)</strain>
    </source>
</reference>
<dbReference type="InterPro" id="IPR036423">
    <property type="entry name" value="SOD-like_Cu/Zn_dom_sf"/>
</dbReference>
<protein>
    <recommendedName>
        <fullName evidence="5">superoxide dismutase</fullName>
        <ecNumber evidence="5">1.15.1.1</ecNumber>
    </recommendedName>
</protein>
<keyword evidence="8" id="KW-0862">Zinc</keyword>
<evidence type="ECO:0000256" key="10">
    <source>
        <dbReference type="ARBA" id="ARBA00022989"/>
    </source>
</evidence>
<dbReference type="CDD" id="cd03127">
    <property type="entry name" value="tetraspanin_LEL"/>
    <property type="match status" value="1"/>
</dbReference>
<evidence type="ECO:0000256" key="8">
    <source>
        <dbReference type="ARBA" id="ARBA00022833"/>
    </source>
</evidence>
<accession>A0A8R2LXA5</accession>
<feature type="domain" description="Superoxide dismutase copper/zinc binding" evidence="17">
    <location>
        <begin position="267"/>
        <end position="402"/>
    </location>
</feature>
<organism evidence="18 19">
    <name type="scientific">Bombyx mori</name>
    <name type="common">Silk moth</name>
    <dbReference type="NCBI Taxonomy" id="7091"/>
    <lineage>
        <taxon>Eukaryota</taxon>
        <taxon>Metazoa</taxon>
        <taxon>Ecdysozoa</taxon>
        <taxon>Arthropoda</taxon>
        <taxon>Hexapoda</taxon>
        <taxon>Insecta</taxon>
        <taxon>Pterygota</taxon>
        <taxon>Neoptera</taxon>
        <taxon>Endopterygota</taxon>
        <taxon>Lepidoptera</taxon>
        <taxon>Glossata</taxon>
        <taxon>Ditrysia</taxon>
        <taxon>Bombycoidea</taxon>
        <taxon>Bombycidae</taxon>
        <taxon>Bombycinae</taxon>
        <taxon>Bombyx</taxon>
    </lineage>
</organism>
<keyword evidence="6 16" id="KW-0812">Transmembrane</keyword>
<dbReference type="GO" id="GO:0005507">
    <property type="term" value="F:copper ion binding"/>
    <property type="evidence" value="ECO:0007669"/>
    <property type="project" value="InterPro"/>
</dbReference>
<evidence type="ECO:0000256" key="9">
    <source>
        <dbReference type="ARBA" id="ARBA00022862"/>
    </source>
</evidence>
<dbReference type="PRINTS" id="PR00068">
    <property type="entry name" value="CUZNDISMTASE"/>
</dbReference>
<dbReference type="PANTHER" id="PTHR10003">
    <property type="entry name" value="SUPEROXIDE DISMUTASE CU-ZN -RELATED"/>
    <property type="match status" value="1"/>
</dbReference>
<keyword evidence="13 16" id="KW-0472">Membrane</keyword>
<keyword evidence="10 16" id="KW-1133">Transmembrane helix</keyword>
<dbReference type="Gene3D" id="2.60.40.200">
    <property type="entry name" value="Superoxide dismutase, copper/zinc binding domain"/>
    <property type="match status" value="1"/>
</dbReference>
<evidence type="ECO:0000313" key="19">
    <source>
        <dbReference type="Proteomes" id="UP000005204"/>
    </source>
</evidence>
<dbReference type="SUPFAM" id="SSF49329">
    <property type="entry name" value="Cu,Zn superoxide dismutase-like"/>
    <property type="match status" value="1"/>
</dbReference>
<dbReference type="Pfam" id="PF00080">
    <property type="entry name" value="Sod_Cu"/>
    <property type="match status" value="1"/>
</dbReference>
<evidence type="ECO:0000256" key="15">
    <source>
        <dbReference type="ARBA" id="ARBA00049204"/>
    </source>
</evidence>
<evidence type="ECO:0000256" key="12">
    <source>
        <dbReference type="ARBA" id="ARBA00023008"/>
    </source>
</evidence>
<comment type="similarity">
    <text evidence="4">Belongs to the Cu-Zn superoxide dismutase family.</text>
</comment>
<evidence type="ECO:0000256" key="5">
    <source>
        <dbReference type="ARBA" id="ARBA00012682"/>
    </source>
</evidence>
<dbReference type="FunFam" id="2.60.40.200:FF:000013">
    <property type="entry name" value="Superoxide dismutase [Cu-Zn]"/>
    <property type="match status" value="1"/>
</dbReference>
<evidence type="ECO:0000256" key="3">
    <source>
        <dbReference type="ARBA" id="ARBA00004141"/>
    </source>
</evidence>
<keyword evidence="12" id="KW-0186">Copper</keyword>
<keyword evidence="7" id="KW-0479">Metal-binding</keyword>
<dbReference type="AlphaFoldDB" id="A0A8R2LXA5"/>
<dbReference type="InterPro" id="IPR018499">
    <property type="entry name" value="Tetraspanin/Peripherin"/>
</dbReference>
<dbReference type="InterPro" id="IPR024134">
    <property type="entry name" value="SOD_Cu/Zn_/chaperone"/>
</dbReference>
<evidence type="ECO:0000256" key="1">
    <source>
        <dbReference type="ARBA" id="ARBA00001935"/>
    </source>
</evidence>
<dbReference type="EC" id="1.15.1.1" evidence="5"/>
<comment type="catalytic activity">
    <reaction evidence="15">
        <text>2 superoxide + 2 H(+) = H2O2 + O2</text>
        <dbReference type="Rhea" id="RHEA:20696"/>
        <dbReference type="ChEBI" id="CHEBI:15378"/>
        <dbReference type="ChEBI" id="CHEBI:15379"/>
        <dbReference type="ChEBI" id="CHEBI:16240"/>
        <dbReference type="ChEBI" id="CHEBI:18421"/>
        <dbReference type="EC" id="1.15.1.1"/>
    </reaction>
</comment>
<comment type="cofactor">
    <cofactor evidence="2">
        <name>Zn(2+)</name>
        <dbReference type="ChEBI" id="CHEBI:29105"/>
    </cofactor>
</comment>
<keyword evidence="11" id="KW-0560">Oxidoreductase</keyword>
<comment type="cofactor">
    <cofactor evidence="1">
        <name>Cu cation</name>
        <dbReference type="ChEBI" id="CHEBI:23378"/>
    </cofactor>
</comment>
<reference evidence="19" key="1">
    <citation type="journal article" date="2008" name="Insect Biochem. Mol. Biol.">
        <title>The genome of a lepidopteran model insect, the silkworm Bombyx mori.</title>
        <authorList>
            <consortium name="International Silkworm Genome Consortium"/>
        </authorList>
    </citation>
    <scope>NUCLEOTIDE SEQUENCE [LARGE SCALE GENOMIC DNA]</scope>
    <source>
        <strain evidence="19">p50T</strain>
    </source>
</reference>
<dbReference type="InterPro" id="IPR001424">
    <property type="entry name" value="SOD_Cu_Zn_dom"/>
</dbReference>
<comment type="subcellular location">
    <subcellularLocation>
        <location evidence="3">Membrane</location>
        <topology evidence="3">Multi-pass membrane protein</topology>
    </subcellularLocation>
</comment>
<dbReference type="GO" id="GO:0016020">
    <property type="term" value="C:membrane"/>
    <property type="evidence" value="ECO:0007669"/>
    <property type="project" value="UniProtKB-SubCell"/>
</dbReference>
<dbReference type="SUPFAM" id="SSF48652">
    <property type="entry name" value="Tetraspanin"/>
    <property type="match status" value="1"/>
</dbReference>
<evidence type="ECO:0000256" key="13">
    <source>
        <dbReference type="ARBA" id="ARBA00023136"/>
    </source>
</evidence>
<sequence>MEGCGMSCIKYLLVVFNALFLIFGVVIIAAACVDMGLIKGFAGMETTGHETDAVLIAVGVLIILVAAFGCFGAWKESTKLLYIFAGCLIIIILLELSVGIAAAALRPQIEGTMKTQLRASFIKNKSTKEEDSTYREFWDKIQNNLECCGVTGPDNYGASEPRLNPSFSCCPPDDSDRAVEIKRSDCLSLEKYYKEGCEDKVLSTVHSAGMTVIVCGILFCFLEALGQTTYPLNDNRAEKQIDLSMAPHHAPGLQAVVHFIADEESGVSGDLIFTQIVPNGPVTIEGNVTGLAPGLHGLHVHQTGDIKDNCKDIGPHFFAYYGRHGGPRDPIRHVGDLGNIKAEEEATLNLKIVDHLISLAGPRSVVGRSIAISKSEDDYGRASTEDSALTGTSGPAVACGIIGYLH</sequence>
<evidence type="ECO:0000256" key="16">
    <source>
        <dbReference type="SAM" id="Phobius"/>
    </source>
</evidence>
<dbReference type="Pfam" id="PF00335">
    <property type="entry name" value="Tetraspanin"/>
    <property type="match status" value="1"/>
</dbReference>
<dbReference type="Proteomes" id="UP000005204">
    <property type="component" value="Unassembled WGS sequence"/>
</dbReference>
<dbReference type="Gene3D" id="1.10.1450.10">
    <property type="entry name" value="Tetraspanin"/>
    <property type="match status" value="1"/>
</dbReference>
<evidence type="ECO:0000313" key="18">
    <source>
        <dbReference type="EnsemblMetazoa" id="XP_037869405.1"/>
    </source>
</evidence>
<evidence type="ECO:0000256" key="14">
    <source>
        <dbReference type="ARBA" id="ARBA00023157"/>
    </source>
</evidence>
<feature type="transmembrane region" description="Helical" evidence="16">
    <location>
        <begin position="80"/>
        <end position="105"/>
    </location>
</feature>
<keyword evidence="19" id="KW-1185">Reference proteome</keyword>
<evidence type="ECO:0000256" key="2">
    <source>
        <dbReference type="ARBA" id="ARBA00001947"/>
    </source>
</evidence>
<dbReference type="GO" id="GO:0004784">
    <property type="term" value="F:superoxide dismutase activity"/>
    <property type="evidence" value="ECO:0007669"/>
    <property type="project" value="UniProtKB-EC"/>
</dbReference>
<feature type="transmembrane region" description="Helical" evidence="16">
    <location>
        <begin position="12"/>
        <end position="33"/>
    </location>
</feature>
<dbReference type="EnsemblMetazoa" id="XM_038013477.1">
    <property type="protein sequence ID" value="XP_037869405.1"/>
    <property type="gene ID" value="LOC101741277"/>
</dbReference>
<evidence type="ECO:0000256" key="7">
    <source>
        <dbReference type="ARBA" id="ARBA00022723"/>
    </source>
</evidence>
<proteinExistence type="inferred from homology"/>
<keyword evidence="9" id="KW-0049">Antioxidant</keyword>
<evidence type="ECO:0000256" key="4">
    <source>
        <dbReference type="ARBA" id="ARBA00010457"/>
    </source>
</evidence>
<evidence type="ECO:0000256" key="6">
    <source>
        <dbReference type="ARBA" id="ARBA00022692"/>
    </source>
</evidence>
<name>A0A8R2LXA5_BOMMO</name>
<dbReference type="InterPro" id="IPR008952">
    <property type="entry name" value="Tetraspanin_EC2_sf"/>
</dbReference>
<dbReference type="CDD" id="cd00305">
    <property type="entry name" value="Cu-Zn_Superoxide_Dismutase"/>
    <property type="match status" value="1"/>
</dbReference>
<evidence type="ECO:0000256" key="11">
    <source>
        <dbReference type="ARBA" id="ARBA00023002"/>
    </source>
</evidence>
<feature type="transmembrane region" description="Helical" evidence="16">
    <location>
        <begin position="53"/>
        <end position="74"/>
    </location>
</feature>
<keyword evidence="14" id="KW-1015">Disulfide bond</keyword>
<evidence type="ECO:0000259" key="17">
    <source>
        <dbReference type="Pfam" id="PF00080"/>
    </source>
</evidence>